<reference evidence="2 3" key="1">
    <citation type="journal article" date="2021" name="Int. J. Syst. Evol. Microbiol.">
        <title>Novosphingobium decolorationis sp. nov., an aniline blue-decolourizing bacterium isolated from East Pacific sediment.</title>
        <authorList>
            <person name="Chen X."/>
            <person name="Dong B."/>
            <person name="Chen T."/>
            <person name="Ren N."/>
            <person name="Wang J."/>
            <person name="Xu Y."/>
            <person name="Yang J."/>
            <person name="Zhu S."/>
            <person name="Chen J."/>
        </authorList>
    </citation>
    <scope>NUCLEOTIDE SEQUENCE [LARGE SCALE GENOMIC DNA]</scope>
    <source>
        <strain evidence="2 3">502str22</strain>
    </source>
</reference>
<gene>
    <name evidence="2" type="ORF">HT578_14525</name>
</gene>
<name>A0ABX8EAN5_9SPHN</name>
<evidence type="ECO:0000313" key="3">
    <source>
        <dbReference type="Proteomes" id="UP000677126"/>
    </source>
</evidence>
<feature type="domain" description="Amidase" evidence="1">
    <location>
        <begin position="19"/>
        <end position="392"/>
    </location>
</feature>
<dbReference type="Pfam" id="PF01425">
    <property type="entry name" value="Amidase"/>
    <property type="match status" value="1"/>
</dbReference>
<dbReference type="Gene3D" id="3.90.1300.10">
    <property type="entry name" value="Amidase signature (AS) domain"/>
    <property type="match status" value="1"/>
</dbReference>
<accession>A0ABX8EAN5</accession>
<evidence type="ECO:0000313" key="2">
    <source>
        <dbReference type="EMBL" id="QVM86250.1"/>
    </source>
</evidence>
<dbReference type="InterPro" id="IPR023631">
    <property type="entry name" value="Amidase_dom"/>
</dbReference>
<dbReference type="SUPFAM" id="SSF75304">
    <property type="entry name" value="Amidase signature (AS) enzymes"/>
    <property type="match status" value="1"/>
</dbReference>
<organism evidence="2 3">
    <name type="scientific">Novosphingobium decolorationis</name>
    <dbReference type="NCBI Taxonomy" id="2698673"/>
    <lineage>
        <taxon>Bacteria</taxon>
        <taxon>Pseudomonadati</taxon>
        <taxon>Pseudomonadota</taxon>
        <taxon>Alphaproteobacteria</taxon>
        <taxon>Sphingomonadales</taxon>
        <taxon>Sphingomonadaceae</taxon>
        <taxon>Novosphingobium</taxon>
    </lineage>
</organism>
<evidence type="ECO:0000259" key="1">
    <source>
        <dbReference type="Pfam" id="PF01425"/>
    </source>
</evidence>
<proteinExistence type="predicted"/>
<dbReference type="Proteomes" id="UP000677126">
    <property type="component" value="Chromosome"/>
</dbReference>
<dbReference type="PANTHER" id="PTHR11895:SF176">
    <property type="entry name" value="AMIDASE AMID-RELATED"/>
    <property type="match status" value="1"/>
</dbReference>
<dbReference type="EMBL" id="CP054856">
    <property type="protein sequence ID" value="QVM86250.1"/>
    <property type="molecule type" value="Genomic_DNA"/>
</dbReference>
<protein>
    <submittedName>
        <fullName evidence="2">Amidase</fullName>
    </submittedName>
</protein>
<dbReference type="PANTHER" id="PTHR11895">
    <property type="entry name" value="TRANSAMIDASE"/>
    <property type="match status" value="1"/>
</dbReference>
<dbReference type="InterPro" id="IPR000120">
    <property type="entry name" value="Amidase"/>
</dbReference>
<sequence>MAAHDAREGALSQESAPVVLVKDNIAVRGQSWTAGSPLFAGCRADRDAGAVQRLREAGACFPVRTTLHELAFGVTGANAWSGDIANPHDPGRIAGGSSGGAGAALALGLGDLALVTDTGGSARIPAALCGVIGFRPSTGRYPGDGLIGLSPSRDTLGLMARSLAPILWADAVIAGEAKEEPGFPGSPTIAIPAPEALGSLEPAVGAAFARTVTVLEALGVRTVPCDLSRITALDEACGFPIALFETARSLAASVPALTGRDLASSLGRIAGADVRELVSSALSGEAVPQAVYDEAIGTTWPALRGAFAELFAHGIDAVLQPTVPMVAPARAGGETVTVCGEAVPAFPTLSRFTRPDSMAGLPAISLPVGCDDAGLPIGMMLTGARGRDRALLQLAARLAGPFRDKATRAVPRRG</sequence>
<dbReference type="InterPro" id="IPR036928">
    <property type="entry name" value="AS_sf"/>
</dbReference>
<keyword evidence="3" id="KW-1185">Reference proteome</keyword>